<dbReference type="KEGG" id="vg:23698149"/>
<reference evidence="1 2" key="1">
    <citation type="journal article" date="2015" name="Infect. Genet. Evol.">
        <title>Diverse small circular DNA viruses circulating amongst estuarine molluscs.</title>
        <authorList>
            <person name="Dayaram A."/>
            <person name="Goldstien S."/>
            <person name="Arguello Astorga G.R."/>
            <person name="Zawar-Reza P."/>
            <person name="Gomez C."/>
            <person name="Harding J.S."/>
            <person name="Varsani A."/>
        </authorList>
    </citation>
    <scope>NUCLEOTIDE SEQUENCE [LARGE SCALE GENOMIC DNA]</scope>
    <source>
        <strain evidence="1">AHEaCV-4-NZ-3049C3-2012</strain>
    </source>
</reference>
<dbReference type="RefSeq" id="YP_009126883.1">
    <property type="nucleotide sequence ID" value="NC_026628.1"/>
</dbReference>
<accession>A0A0C5IM87</accession>
<proteinExistence type="predicted"/>
<dbReference type="InterPro" id="IPR029053">
    <property type="entry name" value="Viral_coat"/>
</dbReference>
<name>A0A0C5IM87_9VIRU</name>
<dbReference type="GeneID" id="23698149"/>
<sequence length="265" mass="30673">MYMYNYTTMPYKEGTRFARKSVRYARRGAMARYVPKNKKGKRALNIANVIKDVALIKRSLNTEKKVINQTLLGLSANRGSSLVQALEYPVNQGLTDKTRIGSHIKVTGLNLRMRLRLHASANENVTNKLQNVRYKLYVIWMKDASVLLTPQDVLEEDFDGNYSVSSPFNKYNYKNFIITNKFEGTMKFTQGLHDLRANEVEEFRYINAHKNLSLKMDFRSSDDPILPGVLETYKPYLFLLSDASERDGDEKIDFDIMSKMFYVDN</sequence>
<evidence type="ECO:0000313" key="2">
    <source>
        <dbReference type="Proteomes" id="UP000142172"/>
    </source>
</evidence>
<dbReference type="Proteomes" id="UP000142172">
    <property type="component" value="Genome"/>
</dbReference>
<dbReference type="EMBL" id="KM874300">
    <property type="protein sequence ID" value="AJP36352.1"/>
    <property type="molecule type" value="Genomic_DNA"/>
</dbReference>
<keyword evidence="2" id="KW-1185">Reference proteome</keyword>
<evidence type="ECO:0000313" key="1">
    <source>
        <dbReference type="EMBL" id="AJP36352.1"/>
    </source>
</evidence>
<protein>
    <submittedName>
        <fullName evidence="1">Capsid protein</fullName>
    </submittedName>
</protein>
<organism evidence="1 2">
    <name type="scientific">Avon-Heathcote Estuary associated circular virus 4</name>
    <dbReference type="NCBI Taxonomy" id="1618255"/>
    <lineage>
        <taxon>Viruses</taxon>
        <taxon>Monodnaviria</taxon>
        <taxon>Shotokuvirae</taxon>
        <taxon>Cressdnaviricota</taxon>
        <taxon>Arfiviricetes</taxon>
        <taxon>Jormunvirales</taxon>
        <taxon>Draupnirviridae</taxon>
        <taxon>Atroxivirus</taxon>
        <taxon>Atroxivirus austris</taxon>
    </lineage>
</organism>
<dbReference type="Gene3D" id="2.60.120.20">
    <property type="match status" value="1"/>
</dbReference>